<reference evidence="2" key="1">
    <citation type="submission" date="2022-11" db="EMBL/GenBank/DDBJ databases">
        <title>Chromosome-level genome of Pogonophryne albipinna.</title>
        <authorList>
            <person name="Jo E."/>
        </authorList>
    </citation>
    <scope>NUCLEOTIDE SEQUENCE</scope>
    <source>
        <strain evidence="2">SGF0006</strain>
        <tissue evidence="2">Muscle</tissue>
    </source>
</reference>
<evidence type="ECO:0000313" key="2">
    <source>
        <dbReference type="EMBL" id="KAJ4948459.1"/>
    </source>
</evidence>
<dbReference type="Proteomes" id="UP001219934">
    <property type="component" value="Unassembled WGS sequence"/>
</dbReference>
<keyword evidence="3" id="KW-1185">Reference proteome</keyword>
<proteinExistence type="predicted"/>
<sequence>MHRHLFTGGRDTAANGYQTILAKMGVECRVTHAQAKQKWENLKTKNASVPPSGKGTRDGKPTAATWPWFVLMDEALGQSAAVSPPCLIASIQEDNPGPSTAQEGQRGREDEEEEKDKEDTERQRGRVGGMKKREREEDILYQREAEERRGEQQRPEKDPEAAEGSEAGTLYTQRIQSAMPSGSASQALDLSRQELLGRFEGLKKPRDRSDGSLKNRHGVYMLCQHSDIWS</sequence>
<feature type="region of interest" description="Disordered" evidence="1">
    <location>
        <begin position="39"/>
        <end position="61"/>
    </location>
</feature>
<evidence type="ECO:0000313" key="3">
    <source>
        <dbReference type="Proteomes" id="UP001219934"/>
    </source>
</evidence>
<feature type="region of interest" description="Disordered" evidence="1">
    <location>
        <begin position="89"/>
        <end position="189"/>
    </location>
</feature>
<protein>
    <submittedName>
        <fullName evidence="2">Uncharacterized protein</fullName>
    </submittedName>
</protein>
<accession>A0AAD6BQ75</accession>
<dbReference type="EMBL" id="JAPTMU010000001">
    <property type="protein sequence ID" value="KAJ4948459.1"/>
    <property type="molecule type" value="Genomic_DNA"/>
</dbReference>
<evidence type="ECO:0000256" key="1">
    <source>
        <dbReference type="SAM" id="MobiDB-lite"/>
    </source>
</evidence>
<feature type="compositionally biased region" description="Polar residues" evidence="1">
    <location>
        <begin position="170"/>
        <end position="188"/>
    </location>
</feature>
<dbReference type="AlphaFoldDB" id="A0AAD6BQ75"/>
<gene>
    <name evidence="2" type="ORF">JOQ06_019993</name>
</gene>
<name>A0AAD6BQ75_9TELE</name>
<organism evidence="2 3">
    <name type="scientific">Pogonophryne albipinna</name>
    <dbReference type="NCBI Taxonomy" id="1090488"/>
    <lineage>
        <taxon>Eukaryota</taxon>
        <taxon>Metazoa</taxon>
        <taxon>Chordata</taxon>
        <taxon>Craniata</taxon>
        <taxon>Vertebrata</taxon>
        <taxon>Euteleostomi</taxon>
        <taxon>Actinopterygii</taxon>
        <taxon>Neopterygii</taxon>
        <taxon>Teleostei</taxon>
        <taxon>Neoteleostei</taxon>
        <taxon>Acanthomorphata</taxon>
        <taxon>Eupercaria</taxon>
        <taxon>Perciformes</taxon>
        <taxon>Notothenioidei</taxon>
        <taxon>Pogonophryne</taxon>
    </lineage>
</organism>
<feature type="compositionally biased region" description="Basic and acidic residues" evidence="1">
    <location>
        <begin position="131"/>
        <end position="160"/>
    </location>
</feature>
<comment type="caution">
    <text evidence="2">The sequence shown here is derived from an EMBL/GenBank/DDBJ whole genome shotgun (WGS) entry which is preliminary data.</text>
</comment>